<sequence>MTPRRKPPHWFKWAIWSGIVLAVAVPTACVMNHGELPGHATFSALAH</sequence>
<dbReference type="Proteomes" id="UP001157910">
    <property type="component" value="Unassembled WGS sequence"/>
</dbReference>
<gene>
    <name evidence="1" type="ORF">SAMN06296065_103305</name>
</gene>
<protein>
    <recommendedName>
        <fullName evidence="3">Lipoprotein</fullName>
    </recommendedName>
</protein>
<reference evidence="1 2" key="1">
    <citation type="submission" date="2017-05" db="EMBL/GenBank/DDBJ databases">
        <authorList>
            <person name="Varghese N."/>
            <person name="Submissions S."/>
        </authorList>
    </citation>
    <scope>NUCLEOTIDE SEQUENCE [LARGE SCALE GENOMIC DNA]</scope>
    <source>
        <strain evidence="1 2">SM16</strain>
    </source>
</reference>
<name>A0ABY1Q891_9SPHN</name>
<proteinExistence type="predicted"/>
<evidence type="ECO:0000313" key="2">
    <source>
        <dbReference type="Proteomes" id="UP001157910"/>
    </source>
</evidence>
<comment type="caution">
    <text evidence="1">The sequence shown here is derived from an EMBL/GenBank/DDBJ whole genome shotgun (WGS) entry which is preliminary data.</text>
</comment>
<evidence type="ECO:0008006" key="3">
    <source>
        <dbReference type="Google" id="ProtNLM"/>
    </source>
</evidence>
<accession>A0ABY1Q891</accession>
<organism evidence="1 2">
    <name type="scientific">Novosphingobium panipatense</name>
    <dbReference type="NCBI Taxonomy" id="428991"/>
    <lineage>
        <taxon>Bacteria</taxon>
        <taxon>Pseudomonadati</taxon>
        <taxon>Pseudomonadota</taxon>
        <taxon>Alphaproteobacteria</taxon>
        <taxon>Sphingomonadales</taxon>
        <taxon>Sphingomonadaceae</taxon>
        <taxon>Novosphingobium</taxon>
    </lineage>
</organism>
<keyword evidence="2" id="KW-1185">Reference proteome</keyword>
<dbReference type="EMBL" id="FXUI01000003">
    <property type="protein sequence ID" value="SMP61747.1"/>
    <property type="molecule type" value="Genomic_DNA"/>
</dbReference>
<dbReference type="RefSeq" id="WP_283405709.1">
    <property type="nucleotide sequence ID" value="NZ_FXUI01000003.1"/>
</dbReference>
<evidence type="ECO:0000313" key="1">
    <source>
        <dbReference type="EMBL" id="SMP61747.1"/>
    </source>
</evidence>